<dbReference type="Pfam" id="PF00126">
    <property type="entry name" value="HTH_1"/>
    <property type="match status" value="1"/>
</dbReference>
<dbReference type="Proteomes" id="UP000188174">
    <property type="component" value="Chromosome"/>
</dbReference>
<dbReference type="PANTHER" id="PTHR30579">
    <property type="entry name" value="TRANSCRIPTIONAL REGULATOR"/>
    <property type="match status" value="1"/>
</dbReference>
<dbReference type="Gene3D" id="3.40.190.10">
    <property type="entry name" value="Periplasmic binding protein-like II"/>
    <property type="match status" value="2"/>
</dbReference>
<name>A0ABN4X0K3_9HYPH</name>
<dbReference type="InterPro" id="IPR005119">
    <property type="entry name" value="LysR_subst-bd"/>
</dbReference>
<sequence length="286" mass="30488">MPVLEIALLRSFMEVARSGSISTAARQVGRTQSAVSMQMNRLEAIVGQQILRRTRGGVELTAAGDRFLVQAERILAVHDEALATLPGAGLHGLISFGCPEDYLTAFFPDLLKGFGARHGDVEIEVVCAPTTELHLQLQRRRIDLALISVPGEDASTRILRPESFVWVANRPDPEVLQKDVVPLALSAPDTLDHRAARTAMDQAGKPYRIAFASNGLAGLLAIARSGQAISVVTRSAVPHDLHIVEAGLPPLPGIGVTLAYASPNPSAATQAFGEFVADKLRSPATN</sequence>
<reference evidence="6 7" key="1">
    <citation type="submission" date="2017-02" db="EMBL/GenBank/DDBJ databases">
        <authorList>
            <person name="Jeong S."/>
        </authorList>
    </citation>
    <scope>NUCLEOTIDE SEQUENCE [LARGE SCALE GENOMIC DNA]</scope>
    <source>
        <strain evidence="6 7">RMAR6-6</strain>
    </source>
</reference>
<dbReference type="PROSITE" id="PS50931">
    <property type="entry name" value="HTH_LYSR"/>
    <property type="match status" value="1"/>
</dbReference>
<comment type="similarity">
    <text evidence="1">Belongs to the LysR transcriptional regulatory family.</text>
</comment>
<evidence type="ECO:0000256" key="2">
    <source>
        <dbReference type="ARBA" id="ARBA00023015"/>
    </source>
</evidence>
<organism evidence="6 7">
    <name type="scientific">Roseibium algicola</name>
    <dbReference type="NCBI Taxonomy" id="2857014"/>
    <lineage>
        <taxon>Bacteria</taxon>
        <taxon>Pseudomonadati</taxon>
        <taxon>Pseudomonadota</taxon>
        <taxon>Alphaproteobacteria</taxon>
        <taxon>Hyphomicrobiales</taxon>
        <taxon>Stappiaceae</taxon>
        <taxon>Roseibium</taxon>
    </lineage>
</organism>
<dbReference type="InterPro" id="IPR036390">
    <property type="entry name" value="WH_DNA-bd_sf"/>
</dbReference>
<protein>
    <submittedName>
        <fullName evidence="6">LysR family transcriptional regulator</fullName>
    </submittedName>
</protein>
<evidence type="ECO:0000256" key="1">
    <source>
        <dbReference type="ARBA" id="ARBA00009437"/>
    </source>
</evidence>
<dbReference type="PANTHER" id="PTHR30579:SF7">
    <property type="entry name" value="HTH-TYPE TRANSCRIPTIONAL REGULATOR LRHA-RELATED"/>
    <property type="match status" value="1"/>
</dbReference>
<keyword evidence="7" id="KW-1185">Reference proteome</keyword>
<keyword evidence="3" id="KW-0238">DNA-binding</keyword>
<evidence type="ECO:0000313" key="7">
    <source>
        <dbReference type="Proteomes" id="UP000188174"/>
    </source>
</evidence>
<dbReference type="InterPro" id="IPR050176">
    <property type="entry name" value="LTTR"/>
</dbReference>
<dbReference type="SUPFAM" id="SSF53850">
    <property type="entry name" value="Periplasmic binding protein-like II"/>
    <property type="match status" value="1"/>
</dbReference>
<accession>A0ABN4X0K3</accession>
<keyword evidence="4" id="KW-0804">Transcription</keyword>
<dbReference type="EMBL" id="CP019630">
    <property type="protein sequence ID" value="AQQ04457.1"/>
    <property type="molecule type" value="Genomic_DNA"/>
</dbReference>
<evidence type="ECO:0000313" key="6">
    <source>
        <dbReference type="EMBL" id="AQQ04457.1"/>
    </source>
</evidence>
<evidence type="ECO:0000256" key="3">
    <source>
        <dbReference type="ARBA" id="ARBA00023125"/>
    </source>
</evidence>
<dbReference type="InterPro" id="IPR000847">
    <property type="entry name" value="LysR_HTH_N"/>
</dbReference>
<dbReference type="Gene3D" id="1.10.10.10">
    <property type="entry name" value="Winged helix-like DNA-binding domain superfamily/Winged helix DNA-binding domain"/>
    <property type="match status" value="1"/>
</dbReference>
<keyword evidence="2" id="KW-0805">Transcription regulation</keyword>
<dbReference type="Pfam" id="PF03466">
    <property type="entry name" value="LysR_substrate"/>
    <property type="match status" value="1"/>
</dbReference>
<dbReference type="RefSeq" id="WP_077291470.1">
    <property type="nucleotide sequence ID" value="NZ_CP019630.1"/>
</dbReference>
<evidence type="ECO:0000259" key="5">
    <source>
        <dbReference type="PROSITE" id="PS50931"/>
    </source>
</evidence>
<dbReference type="InterPro" id="IPR036388">
    <property type="entry name" value="WH-like_DNA-bd_sf"/>
</dbReference>
<evidence type="ECO:0000256" key="4">
    <source>
        <dbReference type="ARBA" id="ARBA00023163"/>
    </source>
</evidence>
<gene>
    <name evidence="6" type="ORF">B0E33_13410</name>
</gene>
<feature type="domain" description="HTH lysR-type" evidence="5">
    <location>
        <begin position="4"/>
        <end position="61"/>
    </location>
</feature>
<dbReference type="SUPFAM" id="SSF46785">
    <property type="entry name" value="Winged helix' DNA-binding domain"/>
    <property type="match status" value="1"/>
</dbReference>
<proteinExistence type="inferred from homology"/>